<name>A0AAV7VWS1_PLEWA</name>
<evidence type="ECO:0000313" key="3">
    <source>
        <dbReference type="Proteomes" id="UP001066276"/>
    </source>
</evidence>
<feature type="region of interest" description="Disordered" evidence="1">
    <location>
        <begin position="87"/>
        <end position="158"/>
    </location>
</feature>
<evidence type="ECO:0000256" key="1">
    <source>
        <dbReference type="SAM" id="MobiDB-lite"/>
    </source>
</evidence>
<reference evidence="2" key="1">
    <citation type="journal article" date="2022" name="bioRxiv">
        <title>Sequencing and chromosome-scale assembly of the giantPleurodeles waltlgenome.</title>
        <authorList>
            <person name="Brown T."/>
            <person name="Elewa A."/>
            <person name="Iarovenko S."/>
            <person name="Subramanian E."/>
            <person name="Araus A.J."/>
            <person name="Petzold A."/>
            <person name="Susuki M."/>
            <person name="Suzuki K.-i.T."/>
            <person name="Hayashi T."/>
            <person name="Toyoda A."/>
            <person name="Oliveira C."/>
            <person name="Osipova E."/>
            <person name="Leigh N.D."/>
            <person name="Simon A."/>
            <person name="Yun M.H."/>
        </authorList>
    </citation>
    <scope>NUCLEOTIDE SEQUENCE</scope>
    <source>
        <strain evidence="2">20211129_DDA</strain>
        <tissue evidence="2">Liver</tissue>
    </source>
</reference>
<evidence type="ECO:0000313" key="2">
    <source>
        <dbReference type="EMBL" id="KAJ1206150.1"/>
    </source>
</evidence>
<dbReference type="Proteomes" id="UP001066276">
    <property type="component" value="Chromosome 1_2"/>
</dbReference>
<feature type="compositionally biased region" description="Low complexity" evidence="1">
    <location>
        <begin position="116"/>
        <end position="126"/>
    </location>
</feature>
<gene>
    <name evidence="2" type="ORF">NDU88_001559</name>
</gene>
<dbReference type="EMBL" id="JANPWB010000002">
    <property type="protein sequence ID" value="KAJ1206150.1"/>
    <property type="molecule type" value="Genomic_DNA"/>
</dbReference>
<organism evidence="2 3">
    <name type="scientific">Pleurodeles waltl</name>
    <name type="common">Iberian ribbed newt</name>
    <dbReference type="NCBI Taxonomy" id="8319"/>
    <lineage>
        <taxon>Eukaryota</taxon>
        <taxon>Metazoa</taxon>
        <taxon>Chordata</taxon>
        <taxon>Craniata</taxon>
        <taxon>Vertebrata</taxon>
        <taxon>Euteleostomi</taxon>
        <taxon>Amphibia</taxon>
        <taxon>Batrachia</taxon>
        <taxon>Caudata</taxon>
        <taxon>Salamandroidea</taxon>
        <taxon>Salamandridae</taxon>
        <taxon>Pleurodelinae</taxon>
        <taxon>Pleurodeles</taxon>
    </lineage>
</organism>
<feature type="region of interest" description="Disordered" evidence="1">
    <location>
        <begin position="1"/>
        <end position="20"/>
    </location>
</feature>
<proteinExistence type="predicted"/>
<comment type="caution">
    <text evidence="2">The sequence shown here is derived from an EMBL/GenBank/DDBJ whole genome shotgun (WGS) entry which is preliminary data.</text>
</comment>
<dbReference type="AlphaFoldDB" id="A0AAV7VWS1"/>
<accession>A0AAV7VWS1</accession>
<keyword evidence="3" id="KW-1185">Reference proteome</keyword>
<feature type="compositionally biased region" description="Polar residues" evidence="1">
    <location>
        <begin position="89"/>
        <end position="98"/>
    </location>
</feature>
<sequence length="158" mass="17096">MEGAIMSRSPECASREARSTSALLSTRLLTVATSHKKDSRRRAGVWESWLPPICGNSFNAAAPIPPPRVSRRRGTKLSRSWRFMGRDCTLTSPSSSRPQAMPLGGRRRGRRGLGGLRSSQPLLSPLMARSGDGGQTGLWIGSKLPKSRDISADPVTRG</sequence>
<protein>
    <submittedName>
        <fullName evidence="2">Uncharacterized protein</fullName>
    </submittedName>
</protein>